<name>A0A2T3IZ39_9GAMM</name>
<comment type="caution">
    <text evidence="1">The sequence shown here is derived from an EMBL/GenBank/DDBJ whole genome shotgun (WGS) entry which is preliminary data.</text>
</comment>
<gene>
    <name evidence="1" type="ORF">C9I99_11230</name>
</gene>
<proteinExistence type="predicted"/>
<dbReference type="OrthoDB" id="5405204at2"/>
<organism evidence="1 2">
    <name type="scientific">Photobacterium lutimaris</name>
    <dbReference type="NCBI Taxonomy" id="388278"/>
    <lineage>
        <taxon>Bacteria</taxon>
        <taxon>Pseudomonadati</taxon>
        <taxon>Pseudomonadota</taxon>
        <taxon>Gammaproteobacteria</taxon>
        <taxon>Vibrionales</taxon>
        <taxon>Vibrionaceae</taxon>
        <taxon>Photobacterium</taxon>
    </lineage>
</organism>
<evidence type="ECO:0000313" key="1">
    <source>
        <dbReference type="EMBL" id="PSU33931.1"/>
    </source>
</evidence>
<dbReference type="PROSITE" id="PS51257">
    <property type="entry name" value="PROKAR_LIPOPROTEIN"/>
    <property type="match status" value="1"/>
</dbReference>
<evidence type="ECO:0000313" key="2">
    <source>
        <dbReference type="Proteomes" id="UP000241222"/>
    </source>
</evidence>
<reference evidence="1 2" key="1">
    <citation type="submission" date="2018-03" db="EMBL/GenBank/DDBJ databases">
        <title>Whole genome sequencing of Histamine producing bacteria.</title>
        <authorList>
            <person name="Butler K."/>
        </authorList>
    </citation>
    <scope>NUCLEOTIDE SEQUENCE [LARGE SCALE GENOMIC DNA]</scope>
    <source>
        <strain evidence="1 2">JCM 13586</strain>
    </source>
</reference>
<dbReference type="EMBL" id="PYMH01000004">
    <property type="protein sequence ID" value="PSU33931.1"/>
    <property type="molecule type" value="Genomic_DNA"/>
</dbReference>
<sequence length="477" mass="54795">MRLFVVTWVVLLSACTSFNSSLYSQSLQSCLSHLSAFKKEVNRQQVNDGQVLNHKAFPYLAFDRFSQSQLEQVTTDRDRSQWLDYTSQLATRQRQAEFNNLLVNRFDLQVLDNCADKLTAEAKHNDLVWESLIEQKISIPDSYEPWLRVFGLYPISRQVAQSSIDKEKKRILLGFSDTSIHTTSYRLPKTSLPAQDIETWFNDALQHSTLGWPMLTDAQISQLYHYYSPLINVEHGSDDDIPGTVHYLANEQQPAVDPSKPALYVHHSYTQLYGETYLQLNYSLWFANRTPTSSFDPYAGKFDGVLLRLTLDHQGRPLLLDSIHHCGCYHMVFNLTDRFGFENANPDIETPLLFKRAVPSHASSWSVTLSQGEHMIRHIDWNKQAEAEAKRQARTLARLDYDQLRQLPTGHHHTVSLFNPRGLLPSSERLESVYLWPFGIPSAGAMRQLGHHAIAFVGVRHFDQPNLFEQIIRPVKP</sequence>
<dbReference type="AlphaFoldDB" id="A0A2T3IZ39"/>
<dbReference type="Proteomes" id="UP000241222">
    <property type="component" value="Unassembled WGS sequence"/>
</dbReference>
<protein>
    <submittedName>
        <fullName evidence="1">Uncharacterized protein</fullName>
    </submittedName>
</protein>
<dbReference type="RefSeq" id="WP_107348978.1">
    <property type="nucleotide sequence ID" value="NZ_PYMH01000004.1"/>
</dbReference>
<keyword evidence="2" id="KW-1185">Reference proteome</keyword>
<accession>A0A2T3IZ39</accession>